<feature type="active site" description="Cysteine persulfide intermediate" evidence="9">
    <location>
        <position position="190"/>
    </location>
</feature>
<sequence length="337" mass="37895">MNKKAKVAVGLSGGVDSAVSAYLLKEQGYDITGVFLKCWEKEVGCDSDKDKIFAIRNAKHLGIKFEQLNFVEKYTSKVLDYFFEEYKAGRTPNPDVMCNKEIKFGLFYEWAMNNGFDFVATGHYARVVDGNLLKGIDDSKDQSYFLYLLDQEKLNRVLFPVGNLLKEKVRVIAKNASLPSADRPDSVGICFIGEIDVRKFLEDKLEKKEGNVLDISGAVVGRHDGVWFYTIGQRHGFEVDAYKGVPMYVIKKDAQSNELVVGPRDQALRDSFYVEDLHWITKGSPKQVRIRHLGDCYDCELVDNSLVKLNKPIFGVAPGQSAVFYNDEVLLGGGVIQ</sequence>
<dbReference type="FunFam" id="2.30.30.280:FF:000001">
    <property type="entry name" value="tRNA-specific 2-thiouridylase MnmA"/>
    <property type="match status" value="1"/>
</dbReference>
<reference evidence="12 13" key="1">
    <citation type="journal article" date="2016" name="Nat. Commun.">
        <title>Thousands of microbial genomes shed light on interconnected biogeochemical processes in an aquifer system.</title>
        <authorList>
            <person name="Anantharaman K."/>
            <person name="Brown C.T."/>
            <person name="Hug L.A."/>
            <person name="Sharon I."/>
            <person name="Castelle C.J."/>
            <person name="Probst A.J."/>
            <person name="Thomas B.C."/>
            <person name="Singh A."/>
            <person name="Wilkins M.J."/>
            <person name="Karaoz U."/>
            <person name="Brodie E.L."/>
            <person name="Williams K.H."/>
            <person name="Hubbard S.S."/>
            <person name="Banfield J.F."/>
        </authorList>
    </citation>
    <scope>NUCLEOTIDE SEQUENCE [LARGE SCALE GENOMIC DNA]</scope>
</reference>
<keyword evidence="1 9" id="KW-0820">tRNA-binding</keyword>
<dbReference type="GO" id="GO:0005524">
    <property type="term" value="F:ATP binding"/>
    <property type="evidence" value="ECO:0007669"/>
    <property type="project" value="UniProtKB-KW"/>
</dbReference>
<feature type="site" description="Interaction with tRNA" evidence="9">
    <location>
        <position position="123"/>
    </location>
</feature>
<proteinExistence type="inferred from homology"/>
<dbReference type="SUPFAM" id="SSF52402">
    <property type="entry name" value="Adenine nucleotide alpha hydrolases-like"/>
    <property type="match status" value="1"/>
</dbReference>
<feature type="site" description="Interaction with tRNA" evidence="9">
    <location>
        <position position="320"/>
    </location>
</feature>
<comment type="catalytic activity">
    <reaction evidence="8 9">
        <text>S-sulfanyl-L-cysteinyl-[protein] + uridine(34) in tRNA + AH2 + ATP = 2-thiouridine(34) in tRNA + L-cysteinyl-[protein] + A + AMP + diphosphate + H(+)</text>
        <dbReference type="Rhea" id="RHEA:47032"/>
        <dbReference type="Rhea" id="RHEA-COMP:10131"/>
        <dbReference type="Rhea" id="RHEA-COMP:11726"/>
        <dbReference type="Rhea" id="RHEA-COMP:11727"/>
        <dbReference type="Rhea" id="RHEA-COMP:11728"/>
        <dbReference type="ChEBI" id="CHEBI:13193"/>
        <dbReference type="ChEBI" id="CHEBI:15378"/>
        <dbReference type="ChEBI" id="CHEBI:17499"/>
        <dbReference type="ChEBI" id="CHEBI:29950"/>
        <dbReference type="ChEBI" id="CHEBI:30616"/>
        <dbReference type="ChEBI" id="CHEBI:33019"/>
        <dbReference type="ChEBI" id="CHEBI:61963"/>
        <dbReference type="ChEBI" id="CHEBI:65315"/>
        <dbReference type="ChEBI" id="CHEBI:87170"/>
        <dbReference type="ChEBI" id="CHEBI:456215"/>
        <dbReference type="EC" id="2.8.1.13"/>
    </reaction>
</comment>
<feature type="binding site" evidence="9">
    <location>
        <begin position="10"/>
        <end position="17"/>
    </location>
    <ligand>
        <name>ATP</name>
        <dbReference type="ChEBI" id="CHEBI:30616"/>
    </ligand>
</feature>
<gene>
    <name evidence="9" type="primary">mnmA</name>
    <name evidence="12" type="ORF">A2264_00985</name>
</gene>
<comment type="caution">
    <text evidence="12">The sequence shown here is derived from an EMBL/GenBank/DDBJ whole genome shotgun (WGS) entry which is preliminary data.</text>
</comment>
<dbReference type="Gene3D" id="2.30.30.280">
    <property type="entry name" value="Adenine nucleotide alpha hydrolases-like domains"/>
    <property type="match status" value="1"/>
</dbReference>
<dbReference type="GO" id="GO:0103016">
    <property type="term" value="F:tRNA-uridine 2-sulfurtransferase activity"/>
    <property type="evidence" value="ECO:0007669"/>
    <property type="project" value="UniProtKB-EC"/>
</dbReference>
<dbReference type="InterPro" id="IPR014729">
    <property type="entry name" value="Rossmann-like_a/b/a_fold"/>
</dbReference>
<comment type="subcellular location">
    <subcellularLocation>
        <location evidence="9">Cytoplasm</location>
    </subcellularLocation>
</comment>
<feature type="region of interest" description="Interaction with tRNA" evidence="9">
    <location>
        <begin position="140"/>
        <end position="142"/>
    </location>
</feature>
<dbReference type="Pfam" id="PF20258">
    <property type="entry name" value="tRNA_Me_trans_C"/>
    <property type="match status" value="1"/>
</dbReference>
<name>A0A1F4W1G4_UNCKA</name>
<dbReference type="Proteomes" id="UP000176614">
    <property type="component" value="Unassembled WGS sequence"/>
</dbReference>
<evidence type="ECO:0000256" key="1">
    <source>
        <dbReference type="ARBA" id="ARBA00022555"/>
    </source>
</evidence>
<keyword evidence="2 9" id="KW-0808">Transferase</keyword>
<evidence type="ECO:0000313" key="13">
    <source>
        <dbReference type="Proteomes" id="UP000176614"/>
    </source>
</evidence>
<evidence type="ECO:0000313" key="12">
    <source>
        <dbReference type="EMBL" id="OGC63262.1"/>
    </source>
</evidence>
<dbReference type="InterPro" id="IPR046884">
    <property type="entry name" value="MnmA-like_central"/>
</dbReference>
<feature type="binding site" evidence="9">
    <location>
        <position position="36"/>
    </location>
    <ligand>
        <name>ATP</name>
        <dbReference type="ChEBI" id="CHEBI:30616"/>
    </ligand>
</feature>
<dbReference type="InterPro" id="IPR004506">
    <property type="entry name" value="MnmA-like"/>
</dbReference>
<evidence type="ECO:0000259" key="10">
    <source>
        <dbReference type="Pfam" id="PF20258"/>
    </source>
</evidence>
<feature type="binding site" evidence="9">
    <location>
        <position position="122"/>
    </location>
    <ligand>
        <name>ATP</name>
        <dbReference type="ChEBI" id="CHEBI:30616"/>
    </ligand>
</feature>
<dbReference type="NCBIfam" id="NF001138">
    <property type="entry name" value="PRK00143.1"/>
    <property type="match status" value="1"/>
</dbReference>
<protein>
    <recommendedName>
        <fullName evidence="9">tRNA-specific 2-thiouridylase MnmA</fullName>
        <ecNumber evidence="9">2.8.1.13</ecNumber>
    </recommendedName>
</protein>
<dbReference type="NCBIfam" id="TIGR00420">
    <property type="entry name" value="trmU"/>
    <property type="match status" value="1"/>
</dbReference>
<dbReference type="Pfam" id="PF03054">
    <property type="entry name" value="tRNA_Me_trans"/>
    <property type="match status" value="1"/>
</dbReference>
<feature type="domain" description="tRNA-specific 2-thiouridylase MnmA-like C-terminal" evidence="10">
    <location>
        <begin position="270"/>
        <end position="336"/>
    </location>
</feature>
<dbReference type="GO" id="GO:0002143">
    <property type="term" value="P:tRNA wobble position uridine thiolation"/>
    <property type="evidence" value="ECO:0007669"/>
    <property type="project" value="TreeGrafter"/>
</dbReference>
<evidence type="ECO:0000256" key="9">
    <source>
        <dbReference type="HAMAP-Rule" id="MF_00144"/>
    </source>
</evidence>
<comment type="similarity">
    <text evidence="9">Belongs to the MnmA/TRMU family.</text>
</comment>
<keyword evidence="5 9" id="KW-0067">ATP-binding</keyword>
<dbReference type="InterPro" id="IPR046885">
    <property type="entry name" value="MnmA-like_C"/>
</dbReference>
<comment type="function">
    <text evidence="9">Catalyzes the 2-thiolation of uridine at the wobble position (U34) of tRNA, leading to the formation of s(2)U34.</text>
</comment>
<evidence type="ECO:0000256" key="4">
    <source>
        <dbReference type="ARBA" id="ARBA00022741"/>
    </source>
</evidence>
<keyword evidence="9" id="KW-0963">Cytoplasm</keyword>
<evidence type="ECO:0000259" key="11">
    <source>
        <dbReference type="Pfam" id="PF20259"/>
    </source>
</evidence>
<dbReference type="InterPro" id="IPR023382">
    <property type="entry name" value="MnmA-like_central_sf"/>
</dbReference>
<evidence type="ECO:0000256" key="3">
    <source>
        <dbReference type="ARBA" id="ARBA00022694"/>
    </source>
</evidence>
<evidence type="ECO:0000256" key="5">
    <source>
        <dbReference type="ARBA" id="ARBA00022840"/>
    </source>
</evidence>
<dbReference type="HAMAP" id="MF_00144">
    <property type="entry name" value="tRNA_thiouridyl_MnmA"/>
    <property type="match status" value="1"/>
</dbReference>
<dbReference type="Gene3D" id="3.40.50.620">
    <property type="entry name" value="HUPs"/>
    <property type="match status" value="1"/>
</dbReference>
<dbReference type="PANTHER" id="PTHR11933:SF5">
    <property type="entry name" value="MITOCHONDRIAL TRNA-SPECIFIC 2-THIOURIDYLASE 1"/>
    <property type="match status" value="1"/>
</dbReference>
<keyword evidence="4 9" id="KW-0547">Nucleotide-binding</keyword>
<dbReference type="AlphaFoldDB" id="A0A1F4W1G4"/>
<dbReference type="CDD" id="cd01998">
    <property type="entry name" value="MnmA_TRMU-like"/>
    <property type="match status" value="1"/>
</dbReference>
<evidence type="ECO:0000256" key="8">
    <source>
        <dbReference type="ARBA" id="ARBA00051542"/>
    </source>
</evidence>
<evidence type="ECO:0000256" key="7">
    <source>
        <dbReference type="ARBA" id="ARBA00023157"/>
    </source>
</evidence>
<dbReference type="GO" id="GO:0000049">
    <property type="term" value="F:tRNA binding"/>
    <property type="evidence" value="ECO:0007669"/>
    <property type="project" value="UniProtKB-KW"/>
</dbReference>
<dbReference type="PANTHER" id="PTHR11933">
    <property type="entry name" value="TRNA 5-METHYLAMINOMETHYL-2-THIOURIDYLATE -METHYLTRANSFERASE"/>
    <property type="match status" value="1"/>
</dbReference>
<accession>A0A1F4W1G4</accession>
<dbReference type="Pfam" id="PF20259">
    <property type="entry name" value="tRNA_Me_trans_M"/>
    <property type="match status" value="1"/>
</dbReference>
<dbReference type="EC" id="2.8.1.13" evidence="9"/>
<feature type="region of interest" description="Interaction with target base in tRNA" evidence="9">
    <location>
        <begin position="93"/>
        <end position="95"/>
    </location>
</feature>
<organism evidence="12 13">
    <name type="scientific">candidate division WWE3 bacterium RIFOXYA2_FULL_46_9</name>
    <dbReference type="NCBI Taxonomy" id="1802636"/>
    <lineage>
        <taxon>Bacteria</taxon>
        <taxon>Katanobacteria</taxon>
    </lineage>
</organism>
<dbReference type="Gene3D" id="2.40.30.10">
    <property type="entry name" value="Translation factors"/>
    <property type="match status" value="1"/>
</dbReference>
<dbReference type="EMBL" id="MEVT01000008">
    <property type="protein sequence ID" value="OGC63262.1"/>
    <property type="molecule type" value="Genomic_DNA"/>
</dbReference>
<feature type="domain" description="tRNA-specific 2-thiouridylase MnmA-like central" evidence="11">
    <location>
        <begin position="199"/>
        <end position="262"/>
    </location>
</feature>
<keyword evidence="3 9" id="KW-0819">tRNA processing</keyword>
<keyword evidence="6 9" id="KW-0694">RNA-binding</keyword>
<comment type="caution">
    <text evidence="9">Lacks conserved residue(s) required for the propagation of feature annotation.</text>
</comment>
<evidence type="ECO:0000256" key="6">
    <source>
        <dbReference type="ARBA" id="ARBA00022884"/>
    </source>
</evidence>
<feature type="active site" description="Nucleophile" evidence="9">
    <location>
        <position position="98"/>
    </location>
</feature>
<keyword evidence="7" id="KW-1015">Disulfide bond</keyword>
<dbReference type="GO" id="GO:0005737">
    <property type="term" value="C:cytoplasm"/>
    <property type="evidence" value="ECO:0007669"/>
    <property type="project" value="UniProtKB-SubCell"/>
</dbReference>
<evidence type="ECO:0000256" key="2">
    <source>
        <dbReference type="ARBA" id="ARBA00022679"/>
    </source>
</evidence>